<protein>
    <submittedName>
        <fullName evidence="1">Uncharacterized protein</fullName>
    </submittedName>
</protein>
<reference evidence="2" key="1">
    <citation type="submission" date="2016-03" db="EMBL/GenBank/DDBJ databases">
        <authorList>
            <person name="Guldener U."/>
        </authorList>
    </citation>
    <scope>NUCLEOTIDE SEQUENCE [LARGE SCALE GENOMIC DNA]</scope>
    <source>
        <strain evidence="2">04CH-RAC-A.6.1</strain>
    </source>
</reference>
<keyword evidence="2" id="KW-1185">Reference proteome</keyword>
<name>A0A1E1LHD3_9HELO</name>
<sequence>MVGYQRLSFSGLFEEDGPEREQEQGVNFQLNDWSSAMIVIG</sequence>
<proteinExistence type="predicted"/>
<dbReference type="Proteomes" id="UP000178912">
    <property type="component" value="Unassembled WGS sequence"/>
</dbReference>
<gene>
    <name evidence="1" type="ORF">RAG0_14494</name>
</gene>
<dbReference type="AlphaFoldDB" id="A0A1E1LHD3"/>
<evidence type="ECO:0000313" key="1">
    <source>
        <dbReference type="EMBL" id="CZT09892.1"/>
    </source>
</evidence>
<evidence type="ECO:0000313" key="2">
    <source>
        <dbReference type="Proteomes" id="UP000178912"/>
    </source>
</evidence>
<accession>A0A1E1LHD3</accession>
<dbReference type="EMBL" id="FJUX01000121">
    <property type="protein sequence ID" value="CZT09892.1"/>
    <property type="molecule type" value="Genomic_DNA"/>
</dbReference>
<organism evidence="1 2">
    <name type="scientific">Rhynchosporium agropyri</name>
    <dbReference type="NCBI Taxonomy" id="914238"/>
    <lineage>
        <taxon>Eukaryota</taxon>
        <taxon>Fungi</taxon>
        <taxon>Dikarya</taxon>
        <taxon>Ascomycota</taxon>
        <taxon>Pezizomycotina</taxon>
        <taxon>Leotiomycetes</taxon>
        <taxon>Helotiales</taxon>
        <taxon>Ploettnerulaceae</taxon>
        <taxon>Rhynchosporium</taxon>
    </lineage>
</organism>